<dbReference type="Pfam" id="PF00335">
    <property type="entry name" value="Tetraspanin"/>
    <property type="match status" value="1"/>
</dbReference>
<dbReference type="InterPro" id="IPR000301">
    <property type="entry name" value="Tetraspanin_animals"/>
</dbReference>
<dbReference type="InterPro" id="IPR018499">
    <property type="entry name" value="Tetraspanin/Peripherin"/>
</dbReference>
<feature type="transmembrane region" description="Helical" evidence="6">
    <location>
        <begin position="9"/>
        <end position="31"/>
    </location>
</feature>
<keyword evidence="3 6" id="KW-0812">Transmembrane</keyword>
<evidence type="ECO:0000313" key="8">
    <source>
        <dbReference type="Proteomes" id="UP000316759"/>
    </source>
</evidence>
<comment type="similarity">
    <text evidence="2 6">Belongs to the tetraspanin (TM4SF) family.</text>
</comment>
<feature type="transmembrane region" description="Helical" evidence="6">
    <location>
        <begin position="73"/>
        <end position="97"/>
    </location>
</feature>
<evidence type="ECO:0000256" key="4">
    <source>
        <dbReference type="ARBA" id="ARBA00022989"/>
    </source>
</evidence>
<dbReference type="PIRSF" id="PIRSF002419">
    <property type="entry name" value="Tetraspanin"/>
    <property type="match status" value="1"/>
</dbReference>
<evidence type="ECO:0000256" key="3">
    <source>
        <dbReference type="ARBA" id="ARBA00022692"/>
    </source>
</evidence>
<dbReference type="STRING" id="46835.A0A504YCU7"/>
<gene>
    <name evidence="7" type="ORF">FGIG_08068</name>
</gene>
<sequence>MCKAISSTFIVIVNILFVPIALALLIVGALLQWNQQMLVDRIVPSVVGDIDNENLREAADEVVSELLRFFASYGLFVFLCGLFLFILAFCGICGVCCKNKILLGIYESLLLVIFLALLVLTIVFGTRTAMFKNEVQEVIRKFIVNSYVMDNEKPPNAGLTLFINRMQQKHRCCGSYNYEDYHENRSFKNQNYMIPASCCKSIDDRECWRAPTNQNSYKNNGCFEFVWSLVNSYYEIILYTLIGLLLLTFVFVGIAIYLLIRYSKEELQTV</sequence>
<accession>A0A504YCU7</accession>
<reference evidence="7 8" key="1">
    <citation type="submission" date="2019-04" db="EMBL/GenBank/DDBJ databases">
        <title>Annotation for the trematode Fasciola gigantica.</title>
        <authorList>
            <person name="Choi Y.-J."/>
        </authorList>
    </citation>
    <scope>NUCLEOTIDE SEQUENCE [LARGE SCALE GENOMIC DNA]</scope>
    <source>
        <strain evidence="7">Uganda_cow_1</strain>
    </source>
</reference>
<feature type="transmembrane region" description="Helical" evidence="6">
    <location>
        <begin position="236"/>
        <end position="260"/>
    </location>
</feature>
<evidence type="ECO:0000256" key="1">
    <source>
        <dbReference type="ARBA" id="ARBA00004141"/>
    </source>
</evidence>
<comment type="subcellular location">
    <subcellularLocation>
        <location evidence="1 6">Membrane</location>
        <topology evidence="1 6">Multi-pass membrane protein</topology>
    </subcellularLocation>
</comment>
<feature type="transmembrane region" description="Helical" evidence="6">
    <location>
        <begin position="109"/>
        <end position="130"/>
    </location>
</feature>
<keyword evidence="5 6" id="KW-0472">Membrane</keyword>
<dbReference type="EMBL" id="SUNJ01011456">
    <property type="protein sequence ID" value="TPP58863.1"/>
    <property type="molecule type" value="Genomic_DNA"/>
</dbReference>
<dbReference type="Proteomes" id="UP000316759">
    <property type="component" value="Unassembled WGS sequence"/>
</dbReference>
<proteinExistence type="inferred from homology"/>
<keyword evidence="8" id="KW-1185">Reference proteome</keyword>
<keyword evidence="4 6" id="KW-1133">Transmembrane helix</keyword>
<protein>
    <recommendedName>
        <fullName evidence="6">Tetraspanin</fullName>
    </recommendedName>
</protein>
<evidence type="ECO:0000256" key="2">
    <source>
        <dbReference type="ARBA" id="ARBA00006840"/>
    </source>
</evidence>
<name>A0A504YCU7_FASGI</name>
<dbReference type="GO" id="GO:0005886">
    <property type="term" value="C:plasma membrane"/>
    <property type="evidence" value="ECO:0007669"/>
    <property type="project" value="TreeGrafter"/>
</dbReference>
<dbReference type="AlphaFoldDB" id="A0A504YCU7"/>
<dbReference type="PANTHER" id="PTHR19282">
    <property type="entry name" value="TETRASPANIN"/>
    <property type="match status" value="1"/>
</dbReference>
<comment type="caution">
    <text evidence="7">The sequence shown here is derived from an EMBL/GenBank/DDBJ whole genome shotgun (WGS) entry which is preliminary data.</text>
</comment>
<dbReference type="Gene3D" id="1.10.1450.10">
    <property type="entry name" value="Tetraspanin"/>
    <property type="match status" value="1"/>
</dbReference>
<organism evidence="7 8">
    <name type="scientific">Fasciola gigantica</name>
    <name type="common">Giant liver fluke</name>
    <dbReference type="NCBI Taxonomy" id="46835"/>
    <lineage>
        <taxon>Eukaryota</taxon>
        <taxon>Metazoa</taxon>
        <taxon>Spiralia</taxon>
        <taxon>Lophotrochozoa</taxon>
        <taxon>Platyhelminthes</taxon>
        <taxon>Trematoda</taxon>
        <taxon>Digenea</taxon>
        <taxon>Plagiorchiida</taxon>
        <taxon>Echinostomata</taxon>
        <taxon>Echinostomatoidea</taxon>
        <taxon>Fasciolidae</taxon>
        <taxon>Fasciola</taxon>
    </lineage>
</organism>
<dbReference type="PANTHER" id="PTHR19282:SF562">
    <property type="entry name" value="AT12771P-RELATED"/>
    <property type="match status" value="1"/>
</dbReference>
<evidence type="ECO:0000313" key="7">
    <source>
        <dbReference type="EMBL" id="TPP58863.1"/>
    </source>
</evidence>
<dbReference type="InterPro" id="IPR008952">
    <property type="entry name" value="Tetraspanin_EC2_sf"/>
</dbReference>
<dbReference type="OrthoDB" id="6134317at2759"/>
<dbReference type="SUPFAM" id="SSF48652">
    <property type="entry name" value="Tetraspanin"/>
    <property type="match status" value="1"/>
</dbReference>
<evidence type="ECO:0000256" key="5">
    <source>
        <dbReference type="ARBA" id="ARBA00023136"/>
    </source>
</evidence>
<evidence type="ECO:0000256" key="6">
    <source>
        <dbReference type="RuleBase" id="RU361218"/>
    </source>
</evidence>